<keyword evidence="1" id="KW-0175">Coiled coil</keyword>
<dbReference type="InParanoid" id="S0EWU9"/>
<dbReference type="PATRIC" id="fig|1303518.3.peg.999"/>
<accession>S0EWU9</accession>
<organism evidence="3 4">
    <name type="scientific">Chthonomonas calidirosea (strain DSM 23976 / ICMP 18418 / T49)</name>
    <dbReference type="NCBI Taxonomy" id="1303518"/>
    <lineage>
        <taxon>Bacteria</taxon>
        <taxon>Bacillati</taxon>
        <taxon>Armatimonadota</taxon>
        <taxon>Chthonomonadia</taxon>
        <taxon>Chthonomonadales</taxon>
        <taxon>Chthonomonadaceae</taxon>
        <taxon>Chthonomonas</taxon>
    </lineage>
</organism>
<dbReference type="HOGENOM" id="CLU_1560230_0_0_0"/>
<evidence type="ECO:0000313" key="4">
    <source>
        <dbReference type="Proteomes" id="UP000014227"/>
    </source>
</evidence>
<dbReference type="Proteomes" id="UP000014227">
    <property type="component" value="Chromosome I"/>
</dbReference>
<dbReference type="AlphaFoldDB" id="S0EWU9"/>
<evidence type="ECO:0000256" key="2">
    <source>
        <dbReference type="SAM" id="MobiDB-lite"/>
    </source>
</evidence>
<dbReference type="EMBL" id="HF951689">
    <property type="protein sequence ID" value="CCW34811.1"/>
    <property type="molecule type" value="Genomic_DNA"/>
</dbReference>
<reference evidence="4" key="1">
    <citation type="submission" date="2013-03" db="EMBL/GenBank/DDBJ databases">
        <title>Genome sequence of Chthonomonas calidirosea, the first sequenced genome from the Armatimonadetes phylum (formally candidate division OP10).</title>
        <authorList>
            <person name="Lee K.C.Y."/>
            <person name="Morgan X.C."/>
            <person name="Dunfield P.F."/>
            <person name="Tamas I."/>
            <person name="Houghton K.M."/>
            <person name="Vyssotski M."/>
            <person name="Ryan J.L.J."/>
            <person name="Lagutin K."/>
            <person name="McDonald I.R."/>
            <person name="Stott M.B."/>
        </authorList>
    </citation>
    <scope>NUCLEOTIDE SEQUENCE [LARGE SCALE GENOMIC DNA]</scope>
    <source>
        <strain evidence="4">DSM 23976 / ICMP 18418 / T49</strain>
    </source>
</reference>
<dbReference type="KEGG" id="ccz:CCALI_00989"/>
<protein>
    <recommendedName>
        <fullName evidence="5">DUF2802 domain-containing protein</fullName>
    </recommendedName>
</protein>
<evidence type="ECO:0000256" key="1">
    <source>
        <dbReference type="SAM" id="Coils"/>
    </source>
</evidence>
<proteinExistence type="predicted"/>
<feature type="coiled-coil region" evidence="1">
    <location>
        <begin position="39"/>
        <end position="91"/>
    </location>
</feature>
<dbReference type="STRING" id="454171.CP488_00167"/>
<evidence type="ECO:0008006" key="5">
    <source>
        <dbReference type="Google" id="ProtNLM"/>
    </source>
</evidence>
<name>S0EWU9_CHTCT</name>
<gene>
    <name evidence="3" type="ORF">CCALI_00989</name>
</gene>
<keyword evidence="4" id="KW-1185">Reference proteome</keyword>
<feature type="region of interest" description="Disordered" evidence="2">
    <location>
        <begin position="96"/>
        <end position="130"/>
    </location>
</feature>
<feature type="compositionally biased region" description="Low complexity" evidence="2">
    <location>
        <begin position="121"/>
        <end position="130"/>
    </location>
</feature>
<sequence>MEWQAIGFALQILLLTVGWVLFQKARAELSVRAIEAPVLSELKGLQRNVNRLIEQLEEASLEASVRLERSCEEARELLASLERQIKRYEELAEPTAALTQRSGKSQKEGAVNHDLKGAPIESSPTPTKTTAPKEAIYALAEKGIPPATIAREVGVSEGEVETLLGLKLTHR</sequence>
<feature type="compositionally biased region" description="Basic and acidic residues" evidence="2">
    <location>
        <begin position="105"/>
        <end position="116"/>
    </location>
</feature>
<evidence type="ECO:0000313" key="3">
    <source>
        <dbReference type="EMBL" id="CCW34811.1"/>
    </source>
</evidence>
<dbReference type="RefSeq" id="WP_016482361.1">
    <property type="nucleotide sequence ID" value="NC_021487.1"/>
</dbReference>